<feature type="chain" id="PRO_5031163383" evidence="2">
    <location>
        <begin position="16"/>
        <end position="161"/>
    </location>
</feature>
<protein>
    <submittedName>
        <fullName evidence="3">Uncharacterized protein</fullName>
    </submittedName>
</protein>
<accession>A0A7S1U8V1</accession>
<gene>
    <name evidence="3" type="ORF">PPAR1163_LOCUS19141</name>
</gene>
<keyword evidence="2" id="KW-0732">Signal</keyword>
<proteinExistence type="predicted"/>
<name>A0A7S1U8V1_9STRA</name>
<sequence length="161" mass="18154">MSIISFLGFTVVMHSVPIAQITCCCSDTFCTLRDEYLSEDLCEVRREDYTCEEDEWRVALFWVGVFVTGVAQVLRLFLCWEYKLKLQEDREAVVEYLTRRKHAGSPGPLPAGFQTPEAKQVSPYEETKTTAGLTPSPVPLAIRDHNPASSWATVTLADEDD</sequence>
<dbReference type="EMBL" id="HBGJ01030334">
    <property type="protein sequence ID" value="CAD9260761.1"/>
    <property type="molecule type" value="Transcribed_RNA"/>
</dbReference>
<evidence type="ECO:0000313" key="3">
    <source>
        <dbReference type="EMBL" id="CAD9260761.1"/>
    </source>
</evidence>
<organism evidence="3">
    <name type="scientific">Phaeomonas parva</name>
    <dbReference type="NCBI Taxonomy" id="124430"/>
    <lineage>
        <taxon>Eukaryota</taxon>
        <taxon>Sar</taxon>
        <taxon>Stramenopiles</taxon>
        <taxon>Ochrophyta</taxon>
        <taxon>Pinguiophyceae</taxon>
        <taxon>Pinguiochrysidales</taxon>
        <taxon>Pinguiochrysidaceae</taxon>
        <taxon>Phaeomonas</taxon>
    </lineage>
</organism>
<dbReference type="AlphaFoldDB" id="A0A7S1U8V1"/>
<feature type="region of interest" description="Disordered" evidence="1">
    <location>
        <begin position="101"/>
        <end position="139"/>
    </location>
</feature>
<feature type="signal peptide" evidence="2">
    <location>
        <begin position="1"/>
        <end position="15"/>
    </location>
</feature>
<reference evidence="3" key="1">
    <citation type="submission" date="2021-01" db="EMBL/GenBank/DDBJ databases">
        <authorList>
            <person name="Corre E."/>
            <person name="Pelletier E."/>
            <person name="Niang G."/>
            <person name="Scheremetjew M."/>
            <person name="Finn R."/>
            <person name="Kale V."/>
            <person name="Holt S."/>
            <person name="Cochrane G."/>
            <person name="Meng A."/>
            <person name="Brown T."/>
            <person name="Cohen L."/>
        </authorList>
    </citation>
    <scope>NUCLEOTIDE SEQUENCE</scope>
    <source>
        <strain evidence="3">CCMP2877</strain>
    </source>
</reference>
<evidence type="ECO:0000256" key="1">
    <source>
        <dbReference type="SAM" id="MobiDB-lite"/>
    </source>
</evidence>
<evidence type="ECO:0000256" key="2">
    <source>
        <dbReference type="SAM" id="SignalP"/>
    </source>
</evidence>